<name>A0A410WAK9_9CORY</name>
<dbReference type="AlphaFoldDB" id="A0A410WAK9"/>
<gene>
    <name evidence="1" type="ORF">CPELA_08635</name>
    <name evidence="2" type="ORF">CPELA_08660</name>
</gene>
<dbReference type="KEGG" id="cpeg:CPELA_08660"/>
<evidence type="ECO:0000313" key="1">
    <source>
        <dbReference type="EMBL" id="QAU52982.1"/>
    </source>
</evidence>
<dbReference type="Proteomes" id="UP000288929">
    <property type="component" value="Chromosome"/>
</dbReference>
<protein>
    <submittedName>
        <fullName evidence="2">Uncharacterized protein</fullName>
    </submittedName>
</protein>
<dbReference type="KEGG" id="cpeg:CPELA_08635"/>
<dbReference type="EMBL" id="CP035299">
    <property type="protein sequence ID" value="QAU52982.1"/>
    <property type="molecule type" value="Genomic_DNA"/>
</dbReference>
<proteinExistence type="predicted"/>
<sequence>MKNAWLVFLLALVVFFANWAMYRNGVFSENVKDSINLLLIVGCASYGFFRKK</sequence>
<reference evidence="2 3" key="1">
    <citation type="submission" date="2019-01" db="EMBL/GenBank/DDBJ databases">
        <authorList>
            <person name="Ruckert C."/>
            <person name="Busche T."/>
            <person name="Kalinowski J."/>
        </authorList>
    </citation>
    <scope>NUCLEOTIDE SEQUENCE [LARGE SCALE GENOMIC DNA]</scope>
    <source>
        <strain evidence="2 3">136/3</strain>
    </source>
</reference>
<evidence type="ECO:0000313" key="2">
    <source>
        <dbReference type="EMBL" id="QAU52987.1"/>
    </source>
</evidence>
<keyword evidence="3" id="KW-1185">Reference proteome</keyword>
<dbReference type="EMBL" id="CP035299">
    <property type="protein sequence ID" value="QAU52987.1"/>
    <property type="molecule type" value="Genomic_DNA"/>
</dbReference>
<accession>A0A410WAK9</accession>
<organism evidence="2 3">
    <name type="scientific">Corynebacterium pelargi</name>
    <dbReference type="NCBI Taxonomy" id="1471400"/>
    <lineage>
        <taxon>Bacteria</taxon>
        <taxon>Bacillati</taxon>
        <taxon>Actinomycetota</taxon>
        <taxon>Actinomycetes</taxon>
        <taxon>Mycobacteriales</taxon>
        <taxon>Corynebacteriaceae</taxon>
        <taxon>Corynebacterium</taxon>
    </lineage>
</organism>
<evidence type="ECO:0000313" key="3">
    <source>
        <dbReference type="Proteomes" id="UP000288929"/>
    </source>
</evidence>